<dbReference type="RefSeq" id="WP_074679331.1">
    <property type="nucleotide sequence ID" value="NZ_CBCSET010000004.1"/>
</dbReference>
<organism evidence="3 4">
    <name type="scientific">Ectopseudomonas alcaliphila</name>
    <dbReference type="NCBI Taxonomy" id="101564"/>
    <lineage>
        <taxon>Bacteria</taxon>
        <taxon>Pseudomonadati</taxon>
        <taxon>Pseudomonadota</taxon>
        <taxon>Gammaproteobacteria</taxon>
        <taxon>Pseudomonadales</taxon>
        <taxon>Pseudomonadaceae</taxon>
        <taxon>Ectopseudomonas</taxon>
    </lineage>
</organism>
<dbReference type="Proteomes" id="UP001278050">
    <property type="component" value="Unassembled WGS sequence"/>
</dbReference>
<sequence>MDNLYQTPKAELLDEQSHSRGAFFVTSQNKLYLLYFTTFGLYSIYWFYKQWNSQRSAMLPKKIWPAPRSIFQIFFTHSLCRLINEHKQRQGQAPWAYSGTAWAYVLLTLVSDGLTRTDGPGGALELLLTIGVVIVPAIPLALIQQQANQASGDDNGQTNASISGLNLLFIVPGALLWLLFLGALFF</sequence>
<evidence type="ECO:0000313" key="5">
    <source>
        <dbReference type="Proteomes" id="UP001278050"/>
    </source>
</evidence>
<feature type="transmembrane region" description="Helical" evidence="1">
    <location>
        <begin position="95"/>
        <end position="114"/>
    </location>
</feature>
<dbReference type="OrthoDB" id="8750132at2"/>
<keyword evidence="1" id="KW-0812">Transmembrane</keyword>
<proteinExistence type="predicted"/>
<reference evidence="3 4" key="1">
    <citation type="submission" date="2016-10" db="EMBL/GenBank/DDBJ databases">
        <authorList>
            <person name="de Groot N.N."/>
        </authorList>
    </citation>
    <scope>NUCLEOTIDE SEQUENCE [LARGE SCALE GENOMIC DNA]</scope>
    <source>
        <strain evidence="3 4">JCM 10630</strain>
    </source>
</reference>
<dbReference type="Proteomes" id="UP000182413">
    <property type="component" value="Unassembled WGS sequence"/>
</dbReference>
<dbReference type="AlphaFoldDB" id="A0A1G7GDN5"/>
<feature type="transmembrane region" description="Helical" evidence="1">
    <location>
        <begin position="31"/>
        <end position="48"/>
    </location>
</feature>
<feature type="transmembrane region" description="Helical" evidence="1">
    <location>
        <begin position="126"/>
        <end position="143"/>
    </location>
</feature>
<evidence type="ECO:0000313" key="2">
    <source>
        <dbReference type="EMBL" id="MDX5994159.1"/>
    </source>
</evidence>
<reference evidence="2 5" key="2">
    <citation type="submission" date="2023-11" db="EMBL/GenBank/DDBJ databases">
        <title>MicrobeMod: A computational toolkit for identifying prokaryotic methylation and restriction-modification with nanopore sequencing.</title>
        <authorList>
            <person name="Crits-Christoph A."/>
            <person name="Kang S.C."/>
            <person name="Lee H."/>
            <person name="Ostrov N."/>
        </authorList>
    </citation>
    <scope>NUCLEOTIDE SEQUENCE [LARGE SCALE GENOMIC DNA]</scope>
    <source>
        <strain evidence="2 5">ATCC BAA-571</strain>
    </source>
</reference>
<dbReference type="EMBL" id="JAWXXP010000001">
    <property type="protein sequence ID" value="MDX5994159.1"/>
    <property type="molecule type" value="Genomic_DNA"/>
</dbReference>
<evidence type="ECO:0000256" key="1">
    <source>
        <dbReference type="SAM" id="Phobius"/>
    </source>
</evidence>
<evidence type="ECO:0000313" key="3">
    <source>
        <dbReference type="EMBL" id="SDE86193.1"/>
    </source>
</evidence>
<name>A0A1G7GDN5_9GAMM</name>
<keyword evidence="1" id="KW-0472">Membrane</keyword>
<keyword evidence="1" id="KW-1133">Transmembrane helix</keyword>
<accession>A0A1G7GDN5</accession>
<protein>
    <submittedName>
        <fullName evidence="2">MFS transporter permease</fullName>
    </submittedName>
</protein>
<dbReference type="EMBL" id="FNAE01000004">
    <property type="protein sequence ID" value="SDE86193.1"/>
    <property type="molecule type" value="Genomic_DNA"/>
</dbReference>
<feature type="transmembrane region" description="Helical" evidence="1">
    <location>
        <begin position="164"/>
        <end position="185"/>
    </location>
</feature>
<keyword evidence="5" id="KW-1185">Reference proteome</keyword>
<gene>
    <name evidence="3" type="ORF">SAMN05216575_104212</name>
    <name evidence="2" type="ORF">SIM71_19020</name>
</gene>
<evidence type="ECO:0000313" key="4">
    <source>
        <dbReference type="Proteomes" id="UP000182413"/>
    </source>
</evidence>